<reference evidence="1" key="1">
    <citation type="journal article" date="2014" name="Front. Microbiol.">
        <title>High frequency of phylogenetically diverse reductive dehalogenase-homologous genes in deep subseafloor sedimentary metagenomes.</title>
        <authorList>
            <person name="Kawai M."/>
            <person name="Futagami T."/>
            <person name="Toyoda A."/>
            <person name="Takaki Y."/>
            <person name="Nishi S."/>
            <person name="Hori S."/>
            <person name="Arai W."/>
            <person name="Tsubouchi T."/>
            <person name="Morono Y."/>
            <person name="Uchiyama I."/>
            <person name="Ito T."/>
            <person name="Fujiyama A."/>
            <person name="Inagaki F."/>
            <person name="Takami H."/>
        </authorList>
    </citation>
    <scope>NUCLEOTIDE SEQUENCE</scope>
    <source>
        <strain evidence="1">Expedition CK06-06</strain>
    </source>
</reference>
<proteinExistence type="predicted"/>
<dbReference type="AlphaFoldDB" id="X1AP36"/>
<evidence type="ECO:0000313" key="1">
    <source>
        <dbReference type="EMBL" id="GAG84525.1"/>
    </source>
</evidence>
<dbReference type="EMBL" id="BART01011395">
    <property type="protein sequence ID" value="GAG84525.1"/>
    <property type="molecule type" value="Genomic_DNA"/>
</dbReference>
<comment type="caution">
    <text evidence="1">The sequence shown here is derived from an EMBL/GenBank/DDBJ whole genome shotgun (WGS) entry which is preliminary data.</text>
</comment>
<organism evidence="1">
    <name type="scientific">marine sediment metagenome</name>
    <dbReference type="NCBI Taxonomy" id="412755"/>
    <lineage>
        <taxon>unclassified sequences</taxon>
        <taxon>metagenomes</taxon>
        <taxon>ecological metagenomes</taxon>
    </lineage>
</organism>
<sequence length="33" mass="3771">VILKNGEVWNGRWTENKIELTSKTKVSKVKNNG</sequence>
<name>X1AP36_9ZZZZ</name>
<gene>
    <name evidence="1" type="ORF">S01H4_24299</name>
</gene>
<accession>X1AP36</accession>
<protein>
    <submittedName>
        <fullName evidence="1">Uncharacterized protein</fullName>
    </submittedName>
</protein>
<feature type="non-terminal residue" evidence="1">
    <location>
        <position position="1"/>
    </location>
</feature>